<dbReference type="CDD" id="cd01045">
    <property type="entry name" value="Ferritin_like_AB"/>
    <property type="match status" value="1"/>
</dbReference>
<protein>
    <submittedName>
        <fullName evidence="2">Hypothetical cytosolic protein</fullName>
    </submittedName>
</protein>
<dbReference type="PANTHER" id="PTHR33531:SF7">
    <property type="entry name" value="HYPOTHETICAL MEMBRANE PROTEIN, CONSERVED"/>
    <property type="match status" value="1"/>
</dbReference>
<dbReference type="Pfam" id="PF02915">
    <property type="entry name" value="Rubrerythrin"/>
    <property type="match status" value="1"/>
</dbReference>
<reference evidence="2 3" key="1">
    <citation type="journal article" date="2007" name="Proc. Natl. Acad. Sci. U.S.A.">
        <title>The genome of Syntrophus aciditrophicus: life at the thermodynamic limit of microbial growth.</title>
        <authorList>
            <person name="McInerney M.J."/>
            <person name="Rohlin L."/>
            <person name="Mouttaki H."/>
            <person name="Kim U."/>
            <person name="Krupp R.S."/>
            <person name="Rios-Hernandez L."/>
            <person name="Sieber J."/>
            <person name="Struchtemeyer C.G."/>
            <person name="Bhattacharyya A."/>
            <person name="Campbell J.W."/>
            <person name="Gunsalus R.P."/>
        </authorList>
    </citation>
    <scope>NUCLEOTIDE SEQUENCE [LARGE SCALE GENOMIC DNA]</scope>
    <source>
        <strain evidence="2 3">SB</strain>
    </source>
</reference>
<accession>Q2LUX5</accession>
<dbReference type="HOGENOM" id="CLU_125830_0_0_7"/>
<keyword evidence="3" id="KW-1185">Reference proteome</keyword>
<dbReference type="InterPro" id="IPR012347">
    <property type="entry name" value="Ferritin-like"/>
</dbReference>
<dbReference type="EMBL" id="CP000252">
    <property type="protein sequence ID" value="ABC77886.1"/>
    <property type="molecule type" value="Genomic_DNA"/>
</dbReference>
<sequence>MEKRLNALNVALQNETNEREFYLQQAGRTGNPLGKAMFEQIADEELEHYERLKQLHDRWVKEEKWPETLPLKVKETSVKDVLKNVLKSVKQMAAGNADDMEALRTAIDFEAKGTAFYARLRDEVTDPQEKAFFDLLSRIEHEHFSSLKDTEQFLTNPAAWYQEQERSGLDGA</sequence>
<dbReference type="InterPro" id="IPR003251">
    <property type="entry name" value="Rr_diiron-bd_dom"/>
</dbReference>
<organism evidence="2 3">
    <name type="scientific">Syntrophus aciditrophicus (strain SB)</name>
    <dbReference type="NCBI Taxonomy" id="56780"/>
    <lineage>
        <taxon>Bacteria</taxon>
        <taxon>Pseudomonadati</taxon>
        <taxon>Thermodesulfobacteriota</taxon>
        <taxon>Syntrophia</taxon>
        <taxon>Syntrophales</taxon>
        <taxon>Syntrophaceae</taxon>
        <taxon>Syntrophus</taxon>
    </lineage>
</organism>
<dbReference type="SUPFAM" id="SSF47240">
    <property type="entry name" value="Ferritin-like"/>
    <property type="match status" value="1"/>
</dbReference>
<evidence type="ECO:0000313" key="3">
    <source>
        <dbReference type="Proteomes" id="UP000001933"/>
    </source>
</evidence>
<dbReference type="STRING" id="56780.SYN_00467"/>
<gene>
    <name evidence="2" type="ORF">SYN_00467</name>
</gene>
<dbReference type="AlphaFoldDB" id="Q2LUX5"/>
<dbReference type="KEGG" id="sat:SYN_00467"/>
<dbReference type="RefSeq" id="WP_011417907.1">
    <property type="nucleotide sequence ID" value="NC_007759.1"/>
</dbReference>
<feature type="domain" description="Rubrerythrin diiron-binding" evidence="1">
    <location>
        <begin position="7"/>
        <end position="148"/>
    </location>
</feature>
<dbReference type="GO" id="GO:0016491">
    <property type="term" value="F:oxidoreductase activity"/>
    <property type="evidence" value="ECO:0007669"/>
    <property type="project" value="InterPro"/>
</dbReference>
<proteinExistence type="predicted"/>
<dbReference type="InterPro" id="IPR009078">
    <property type="entry name" value="Ferritin-like_SF"/>
</dbReference>
<evidence type="ECO:0000259" key="1">
    <source>
        <dbReference type="Pfam" id="PF02915"/>
    </source>
</evidence>
<dbReference type="GO" id="GO:0046872">
    <property type="term" value="F:metal ion binding"/>
    <property type="evidence" value="ECO:0007669"/>
    <property type="project" value="InterPro"/>
</dbReference>
<dbReference type="PANTHER" id="PTHR33531">
    <property type="entry name" value="RUBRERYTHRIN SUBFAMILY"/>
    <property type="match status" value="1"/>
</dbReference>
<dbReference type="Gene3D" id="1.20.1260.10">
    <property type="match status" value="1"/>
</dbReference>
<evidence type="ECO:0000313" key="2">
    <source>
        <dbReference type="EMBL" id="ABC77886.1"/>
    </source>
</evidence>
<name>Q2LUX5_SYNAS</name>
<dbReference type="InParanoid" id="Q2LUX5"/>
<dbReference type="eggNOG" id="COG1633">
    <property type="taxonomic scope" value="Bacteria"/>
</dbReference>
<dbReference type="OrthoDB" id="5508484at2"/>
<dbReference type="Proteomes" id="UP000001933">
    <property type="component" value="Chromosome"/>
</dbReference>